<sequence length="415" mass="46420">MSIKFRLIVMNFLEFFVWGAWLISLGGYMFNVLHFNGVQVGSIYGTMGIASIFTPALFGIVADRWLNAERVLGLCHFIGAGMLIWASTLHDYGTFYVAMLLNSFFFMPTIALNNTVSYIILERKHLSVIKDFPPIRVWGTVGFVCAMWLVDLTGCSLSPLQLYISAGAGVILAIYAFTMPPCAPVPNTKRSFASSLGLDAFTLFRRRKMLIFFIYAMLLGFALQISNAFASGFLNDFARDARYADSFGVRHSVLLISISQISETLFILTIPFFLRRFGIKQVMIMSIFAWVFRFGLFGIGNPGSGLPFLVLSMIVYGMAFDFFNISGSLFVEREADIKIRASAQGLFMLMTNGFGAWIGTYISGRVVDYFTTDGVKDWHSIWLTFAAYALALGITFPLVFRYKHDPTAATPAFQH</sequence>
<feature type="transmembrane region" description="Helical" evidence="7">
    <location>
        <begin position="210"/>
        <end position="234"/>
    </location>
</feature>
<evidence type="ECO:0000256" key="3">
    <source>
        <dbReference type="ARBA" id="ARBA00022475"/>
    </source>
</evidence>
<name>A0A8J2UCN7_9BACT</name>
<reference evidence="9" key="2">
    <citation type="submission" date="2020-09" db="EMBL/GenBank/DDBJ databases">
        <authorList>
            <person name="Sun Q."/>
            <person name="Zhou Y."/>
        </authorList>
    </citation>
    <scope>NUCLEOTIDE SEQUENCE</scope>
    <source>
        <strain evidence="9">CGMCC 1.15448</strain>
    </source>
</reference>
<accession>A0A8J2UCN7</accession>
<dbReference type="SUPFAM" id="SSF103473">
    <property type="entry name" value="MFS general substrate transporter"/>
    <property type="match status" value="1"/>
</dbReference>
<feature type="transmembrane region" description="Helical" evidence="7">
    <location>
        <begin position="162"/>
        <end position="183"/>
    </location>
</feature>
<dbReference type="Pfam" id="PF03825">
    <property type="entry name" value="Nuc_H_symport"/>
    <property type="match status" value="1"/>
</dbReference>
<feature type="transmembrane region" description="Helical" evidence="7">
    <location>
        <begin position="133"/>
        <end position="150"/>
    </location>
</feature>
<dbReference type="EMBL" id="BMJC01000002">
    <property type="protein sequence ID" value="GGA97280.1"/>
    <property type="molecule type" value="Genomic_DNA"/>
</dbReference>
<dbReference type="CDD" id="cd06177">
    <property type="entry name" value="MFS_NHS"/>
    <property type="match status" value="1"/>
</dbReference>
<evidence type="ECO:0000256" key="7">
    <source>
        <dbReference type="SAM" id="Phobius"/>
    </source>
</evidence>
<evidence type="ECO:0000313" key="9">
    <source>
        <dbReference type="EMBL" id="GGA97280.1"/>
    </source>
</evidence>
<evidence type="ECO:0000256" key="2">
    <source>
        <dbReference type="ARBA" id="ARBA00022448"/>
    </source>
</evidence>
<dbReference type="InterPro" id="IPR020846">
    <property type="entry name" value="MFS_dom"/>
</dbReference>
<protein>
    <submittedName>
        <fullName evidence="9">Xanthosine permease</fullName>
    </submittedName>
</protein>
<evidence type="ECO:0000313" key="10">
    <source>
        <dbReference type="Proteomes" id="UP000607559"/>
    </source>
</evidence>
<dbReference type="RefSeq" id="WP_188931241.1">
    <property type="nucleotide sequence ID" value="NZ_BMJC01000002.1"/>
</dbReference>
<dbReference type="GO" id="GO:0015212">
    <property type="term" value="F:cytidine transmembrane transporter activity"/>
    <property type="evidence" value="ECO:0007669"/>
    <property type="project" value="TreeGrafter"/>
</dbReference>
<comment type="subcellular location">
    <subcellularLocation>
        <location evidence="1">Cell membrane</location>
        <topology evidence="1">Multi-pass membrane protein</topology>
    </subcellularLocation>
</comment>
<feature type="transmembrane region" description="Helical" evidence="7">
    <location>
        <begin position="95"/>
        <end position="121"/>
    </location>
</feature>
<feature type="transmembrane region" description="Helical" evidence="7">
    <location>
        <begin position="281"/>
        <end position="300"/>
    </location>
</feature>
<dbReference type="GO" id="GO:0015213">
    <property type="term" value="F:uridine transmembrane transporter activity"/>
    <property type="evidence" value="ECO:0007669"/>
    <property type="project" value="TreeGrafter"/>
</dbReference>
<dbReference type="FunFam" id="1.20.1250.20:FF:000012">
    <property type="entry name" value="Nucleoside permease NupG"/>
    <property type="match status" value="1"/>
</dbReference>
<feature type="transmembrane region" description="Helical" evidence="7">
    <location>
        <begin position="382"/>
        <end position="400"/>
    </location>
</feature>
<feature type="transmembrane region" description="Helical" evidence="7">
    <location>
        <begin position="71"/>
        <end position="89"/>
    </location>
</feature>
<dbReference type="Proteomes" id="UP000607559">
    <property type="component" value="Unassembled WGS sequence"/>
</dbReference>
<feature type="transmembrane region" description="Helical" evidence="7">
    <location>
        <begin position="343"/>
        <end position="362"/>
    </location>
</feature>
<comment type="caution">
    <text evidence="9">The sequence shown here is derived from an EMBL/GenBank/DDBJ whole genome shotgun (WGS) entry which is preliminary data.</text>
</comment>
<proteinExistence type="predicted"/>
<evidence type="ECO:0000259" key="8">
    <source>
        <dbReference type="PROSITE" id="PS50850"/>
    </source>
</evidence>
<organism evidence="9 10">
    <name type="scientific">Puia dinghuensis</name>
    <dbReference type="NCBI Taxonomy" id="1792502"/>
    <lineage>
        <taxon>Bacteria</taxon>
        <taxon>Pseudomonadati</taxon>
        <taxon>Bacteroidota</taxon>
        <taxon>Chitinophagia</taxon>
        <taxon>Chitinophagales</taxon>
        <taxon>Chitinophagaceae</taxon>
        <taxon>Puia</taxon>
    </lineage>
</organism>
<dbReference type="PANTHER" id="PTHR23522">
    <property type="entry name" value="BLL5896 PROTEIN"/>
    <property type="match status" value="1"/>
</dbReference>
<keyword evidence="10" id="KW-1185">Reference proteome</keyword>
<dbReference type="AlphaFoldDB" id="A0A8J2UCN7"/>
<evidence type="ECO:0000256" key="1">
    <source>
        <dbReference type="ARBA" id="ARBA00004651"/>
    </source>
</evidence>
<evidence type="ECO:0000256" key="5">
    <source>
        <dbReference type="ARBA" id="ARBA00022989"/>
    </source>
</evidence>
<keyword evidence="6 7" id="KW-0472">Membrane</keyword>
<dbReference type="NCBIfam" id="TIGR00889">
    <property type="entry name" value="2A0110"/>
    <property type="match status" value="1"/>
</dbReference>
<dbReference type="PANTHER" id="PTHR23522:SF4">
    <property type="entry name" value="NUCLEOSIDE PERMEASE NUPG-RELATED"/>
    <property type="match status" value="1"/>
</dbReference>
<feature type="transmembrane region" description="Helical" evidence="7">
    <location>
        <begin position="42"/>
        <end position="62"/>
    </location>
</feature>
<dbReference type="GO" id="GO:0005886">
    <property type="term" value="C:plasma membrane"/>
    <property type="evidence" value="ECO:0007669"/>
    <property type="project" value="UniProtKB-SubCell"/>
</dbReference>
<evidence type="ECO:0000256" key="4">
    <source>
        <dbReference type="ARBA" id="ARBA00022692"/>
    </source>
</evidence>
<gene>
    <name evidence="9" type="ORF">GCM10011511_20780</name>
</gene>
<evidence type="ECO:0000256" key="6">
    <source>
        <dbReference type="ARBA" id="ARBA00023136"/>
    </source>
</evidence>
<dbReference type="InterPro" id="IPR036259">
    <property type="entry name" value="MFS_trans_sf"/>
</dbReference>
<dbReference type="InterPro" id="IPR004740">
    <property type="entry name" value="Nuc_H_symport"/>
</dbReference>
<dbReference type="PROSITE" id="PS50850">
    <property type="entry name" value="MFS"/>
    <property type="match status" value="1"/>
</dbReference>
<keyword evidence="3" id="KW-1003">Cell membrane</keyword>
<keyword evidence="2" id="KW-0813">Transport</keyword>
<feature type="transmembrane region" description="Helical" evidence="7">
    <location>
        <begin position="12"/>
        <end position="30"/>
    </location>
</feature>
<reference evidence="9" key="1">
    <citation type="journal article" date="2014" name="Int. J. Syst. Evol. Microbiol.">
        <title>Complete genome sequence of Corynebacterium casei LMG S-19264T (=DSM 44701T), isolated from a smear-ripened cheese.</title>
        <authorList>
            <consortium name="US DOE Joint Genome Institute (JGI-PGF)"/>
            <person name="Walter F."/>
            <person name="Albersmeier A."/>
            <person name="Kalinowski J."/>
            <person name="Ruckert C."/>
        </authorList>
    </citation>
    <scope>NUCLEOTIDE SEQUENCE</scope>
    <source>
        <strain evidence="9">CGMCC 1.15448</strain>
    </source>
</reference>
<feature type="domain" description="Major facilitator superfamily (MFS) profile" evidence="8">
    <location>
        <begin position="208"/>
        <end position="415"/>
    </location>
</feature>
<dbReference type="Gene3D" id="1.20.1250.20">
    <property type="entry name" value="MFS general substrate transporter like domains"/>
    <property type="match status" value="2"/>
</dbReference>
<keyword evidence="5 7" id="KW-1133">Transmembrane helix</keyword>
<feature type="transmembrane region" description="Helical" evidence="7">
    <location>
        <begin position="254"/>
        <end position="274"/>
    </location>
</feature>
<feature type="transmembrane region" description="Helical" evidence="7">
    <location>
        <begin position="306"/>
        <end position="331"/>
    </location>
</feature>
<keyword evidence="4 7" id="KW-0812">Transmembrane</keyword>